<dbReference type="Pfam" id="PF07475">
    <property type="entry name" value="Hpr_kinase_C"/>
    <property type="match status" value="1"/>
</dbReference>
<comment type="caution">
    <text evidence="12">The sequence shown here is derived from an EMBL/GenBank/DDBJ whole genome shotgun (WGS) entry which is preliminary data.</text>
</comment>
<name>A0A4R6ICW2_9MOLU</name>
<keyword evidence="5" id="KW-0547">Nucleotide-binding</keyword>
<dbReference type="AlphaFoldDB" id="A0A4R6ICW2"/>
<evidence type="ECO:0000259" key="11">
    <source>
        <dbReference type="Pfam" id="PF07475"/>
    </source>
</evidence>
<dbReference type="PANTHER" id="PTHR30305">
    <property type="entry name" value="PROTEIN YJDM-RELATED"/>
    <property type="match status" value="1"/>
</dbReference>
<dbReference type="Gene3D" id="3.40.50.300">
    <property type="entry name" value="P-loop containing nucleotide triphosphate hydrolases"/>
    <property type="match status" value="1"/>
</dbReference>
<feature type="domain" description="HPr kinase/phosphorylase C-terminal" evidence="11">
    <location>
        <begin position="137"/>
        <end position="304"/>
    </location>
</feature>
<keyword evidence="4" id="KW-0808">Transferase</keyword>
<dbReference type="EMBL" id="SNWN01000014">
    <property type="protein sequence ID" value="TDO19451.1"/>
    <property type="molecule type" value="Genomic_DNA"/>
</dbReference>
<dbReference type="InterPro" id="IPR028979">
    <property type="entry name" value="Ser_kin/Pase_Hpr-like_N_sf"/>
</dbReference>
<proteinExistence type="inferred from homology"/>
<comment type="similarity">
    <text evidence="2">Belongs to the HPrK/P family.</text>
</comment>
<dbReference type="NCBIfam" id="TIGR00679">
    <property type="entry name" value="hpr-ser"/>
    <property type="match status" value="1"/>
</dbReference>
<keyword evidence="7" id="KW-0067">ATP-binding</keyword>
<evidence type="ECO:0000256" key="9">
    <source>
        <dbReference type="ARBA" id="ARBA00047657"/>
    </source>
</evidence>
<comment type="catalytic activity">
    <reaction evidence="9">
        <text>[HPr protein]-O-phospho-L-serine + phosphate + H(+) = [HPr protein]-L-serine + diphosphate</text>
        <dbReference type="Rhea" id="RHEA:46604"/>
        <dbReference type="Rhea" id="RHEA-COMP:11602"/>
        <dbReference type="Rhea" id="RHEA-COMP:11603"/>
        <dbReference type="ChEBI" id="CHEBI:15378"/>
        <dbReference type="ChEBI" id="CHEBI:29999"/>
        <dbReference type="ChEBI" id="CHEBI:33019"/>
        <dbReference type="ChEBI" id="CHEBI:43474"/>
        <dbReference type="ChEBI" id="CHEBI:83421"/>
    </reaction>
</comment>
<evidence type="ECO:0000256" key="2">
    <source>
        <dbReference type="ARBA" id="ARBA00006883"/>
    </source>
</evidence>
<dbReference type="Proteomes" id="UP000295518">
    <property type="component" value="Unassembled WGS sequence"/>
</dbReference>
<keyword evidence="13" id="KW-1185">Reference proteome</keyword>
<accession>A0A4R6ICW2</accession>
<protein>
    <submittedName>
        <fullName evidence="12">Hpr(Ser) kinase/phosphatase</fullName>
    </submittedName>
</protein>
<dbReference type="SUPFAM" id="SSF53795">
    <property type="entry name" value="PEP carboxykinase-like"/>
    <property type="match status" value="1"/>
</dbReference>
<evidence type="ECO:0000256" key="1">
    <source>
        <dbReference type="ARBA" id="ARBA00001120"/>
    </source>
</evidence>
<dbReference type="Gene3D" id="3.40.1390.20">
    <property type="entry name" value="HprK N-terminal domain-like"/>
    <property type="match status" value="1"/>
</dbReference>
<dbReference type="Pfam" id="PF02603">
    <property type="entry name" value="Hpr_kinase_N"/>
    <property type="match status" value="1"/>
</dbReference>
<dbReference type="GO" id="GO:0006109">
    <property type="term" value="P:regulation of carbohydrate metabolic process"/>
    <property type="evidence" value="ECO:0007669"/>
    <property type="project" value="InterPro"/>
</dbReference>
<dbReference type="InterPro" id="IPR003755">
    <property type="entry name" value="HPr(Ser)_kin/Pase"/>
</dbReference>
<dbReference type="InterPro" id="IPR011104">
    <property type="entry name" value="Hpr_kin/Pase_C"/>
</dbReference>
<evidence type="ECO:0000256" key="7">
    <source>
        <dbReference type="ARBA" id="ARBA00022840"/>
    </source>
</evidence>
<keyword evidence="6 12" id="KW-0418">Kinase</keyword>
<evidence type="ECO:0000256" key="6">
    <source>
        <dbReference type="ARBA" id="ARBA00022777"/>
    </source>
</evidence>
<dbReference type="GO" id="GO:0004674">
    <property type="term" value="F:protein serine/threonine kinase activity"/>
    <property type="evidence" value="ECO:0007669"/>
    <property type="project" value="UniProtKB-KW"/>
</dbReference>
<organism evidence="12 13">
    <name type="scientific">Mycoplasma testudineum</name>
    <dbReference type="NCBI Taxonomy" id="244584"/>
    <lineage>
        <taxon>Bacteria</taxon>
        <taxon>Bacillati</taxon>
        <taxon>Mycoplasmatota</taxon>
        <taxon>Mollicutes</taxon>
        <taxon>Mycoplasmataceae</taxon>
        <taxon>Mycoplasma</taxon>
    </lineage>
</organism>
<evidence type="ECO:0000313" key="12">
    <source>
        <dbReference type="EMBL" id="TDO19451.1"/>
    </source>
</evidence>
<dbReference type="SUPFAM" id="SSF75138">
    <property type="entry name" value="HprK N-terminal domain-like"/>
    <property type="match status" value="1"/>
</dbReference>
<evidence type="ECO:0000256" key="5">
    <source>
        <dbReference type="ARBA" id="ARBA00022741"/>
    </source>
</evidence>
<evidence type="ECO:0000256" key="8">
    <source>
        <dbReference type="ARBA" id="ARBA00023268"/>
    </source>
</evidence>
<feature type="domain" description="HPr(Ser) kinase/phosphorylase N-terminal" evidence="10">
    <location>
        <begin position="10"/>
        <end position="134"/>
    </location>
</feature>
<sequence>MQKNKQNITIKVKSLVDKFNLELVNKTTLDKMDNPSVISAGLGLAGYPEYDNLEKVIIAWSSKESKFFDSLDKNLLKKRIKDIFDRKPALVLLGKNMDKKYHKLIIDLATEADIPCVITWMDMSQIHGTLGSYLLREFAPNYQIHGTLMRVSGYGVLIMGDSGRGKSEAALELLQKRHQLISDDAVLVCQIGNEIYGTSPEITRNLLEVRGLSILDVEKIYGYQAMIDEHVINLVVKLIPETENHDFDRLGDSNLKYTIYNIDIPLIEIPMRIGRNTSSLIEAAVNVQILRDQGFNTLDIIGERIKEKNDE</sequence>
<evidence type="ECO:0000256" key="4">
    <source>
        <dbReference type="ARBA" id="ARBA00022679"/>
    </source>
</evidence>
<dbReference type="InterPro" id="IPR027417">
    <property type="entry name" value="P-loop_NTPase"/>
</dbReference>
<dbReference type="RefSeq" id="WP_094254872.1">
    <property type="nucleotide sequence ID" value="NZ_NNCE01000006.1"/>
</dbReference>
<dbReference type="GO" id="GO:0005524">
    <property type="term" value="F:ATP binding"/>
    <property type="evidence" value="ECO:0007669"/>
    <property type="project" value="UniProtKB-KW"/>
</dbReference>
<reference evidence="12 13" key="1">
    <citation type="submission" date="2019-03" db="EMBL/GenBank/DDBJ databases">
        <title>Genomic Encyclopedia of Archaeal and Bacterial Type Strains, Phase II (KMG-II): from individual species to whole genera.</title>
        <authorList>
            <person name="Goeker M."/>
        </authorList>
    </citation>
    <scope>NUCLEOTIDE SEQUENCE [LARGE SCALE GENOMIC DNA]</scope>
    <source>
        <strain evidence="12 13">ATCC 700618</strain>
    </source>
</reference>
<dbReference type="OrthoDB" id="9778803at2"/>
<dbReference type="InterPro" id="IPR011126">
    <property type="entry name" value="Hpr_kin/Pase_Hpr_N"/>
</dbReference>
<evidence type="ECO:0000259" key="10">
    <source>
        <dbReference type="Pfam" id="PF02603"/>
    </source>
</evidence>
<evidence type="ECO:0000256" key="3">
    <source>
        <dbReference type="ARBA" id="ARBA00022527"/>
    </source>
</evidence>
<dbReference type="GO" id="GO:0000155">
    <property type="term" value="F:phosphorelay sensor kinase activity"/>
    <property type="evidence" value="ECO:0007669"/>
    <property type="project" value="InterPro"/>
</dbReference>
<evidence type="ECO:0000313" key="13">
    <source>
        <dbReference type="Proteomes" id="UP000295518"/>
    </source>
</evidence>
<comment type="catalytic activity">
    <reaction evidence="1">
        <text>[HPr protein]-L-serine + ATP = [HPr protein]-O-phospho-L-serine + ADP + H(+)</text>
        <dbReference type="Rhea" id="RHEA:46600"/>
        <dbReference type="Rhea" id="RHEA-COMP:11602"/>
        <dbReference type="Rhea" id="RHEA-COMP:11603"/>
        <dbReference type="ChEBI" id="CHEBI:15378"/>
        <dbReference type="ChEBI" id="CHEBI:29999"/>
        <dbReference type="ChEBI" id="CHEBI:30616"/>
        <dbReference type="ChEBI" id="CHEBI:83421"/>
        <dbReference type="ChEBI" id="CHEBI:456216"/>
    </reaction>
</comment>
<dbReference type="PANTHER" id="PTHR30305:SF1">
    <property type="entry name" value="HPR KINASE_PHOSPHORYLASE"/>
    <property type="match status" value="1"/>
</dbReference>
<dbReference type="CDD" id="cd01918">
    <property type="entry name" value="HprK_C"/>
    <property type="match status" value="1"/>
</dbReference>
<gene>
    <name evidence="12" type="ORF">EI74_0722</name>
</gene>
<keyword evidence="8" id="KW-0511">Multifunctional enzyme</keyword>
<keyword evidence="3" id="KW-0723">Serine/threonine-protein kinase</keyword>